<keyword evidence="1" id="KW-0732">Signal</keyword>
<dbReference type="EMBL" id="BTRK01000006">
    <property type="protein sequence ID" value="GMR62480.1"/>
    <property type="molecule type" value="Genomic_DNA"/>
</dbReference>
<feature type="non-terminal residue" evidence="2">
    <location>
        <position position="1"/>
    </location>
</feature>
<dbReference type="Proteomes" id="UP001328107">
    <property type="component" value="Unassembled WGS sequence"/>
</dbReference>
<reference evidence="3" key="1">
    <citation type="submission" date="2022-10" db="EMBL/GenBank/DDBJ databases">
        <title>Genome assembly of Pristionchus species.</title>
        <authorList>
            <person name="Yoshida K."/>
            <person name="Sommer R.J."/>
        </authorList>
    </citation>
    <scope>NUCLEOTIDE SEQUENCE [LARGE SCALE GENOMIC DNA]</scope>
    <source>
        <strain evidence="3">RS5460</strain>
    </source>
</reference>
<dbReference type="AlphaFoldDB" id="A0AAN5DGQ6"/>
<sequence>VLLPVLLTFGLCEHVKADEQNGGTKQADNGADNEDCLGLFTLQSVHGTFLHASVGEDEWRVSFEPGPAMERYHWNIEKVKYDSSKVSLKAIHDPPKKISAGKR</sequence>
<name>A0AAN5DGQ6_9BILA</name>
<keyword evidence="3" id="KW-1185">Reference proteome</keyword>
<evidence type="ECO:0000313" key="2">
    <source>
        <dbReference type="EMBL" id="GMR62480.1"/>
    </source>
</evidence>
<evidence type="ECO:0000256" key="1">
    <source>
        <dbReference type="SAM" id="SignalP"/>
    </source>
</evidence>
<gene>
    <name evidence="2" type="ORF">PMAYCL1PPCAC_32675</name>
</gene>
<evidence type="ECO:0000313" key="3">
    <source>
        <dbReference type="Proteomes" id="UP001328107"/>
    </source>
</evidence>
<comment type="caution">
    <text evidence="2">The sequence shown here is derived from an EMBL/GenBank/DDBJ whole genome shotgun (WGS) entry which is preliminary data.</text>
</comment>
<organism evidence="2 3">
    <name type="scientific">Pristionchus mayeri</name>
    <dbReference type="NCBI Taxonomy" id="1317129"/>
    <lineage>
        <taxon>Eukaryota</taxon>
        <taxon>Metazoa</taxon>
        <taxon>Ecdysozoa</taxon>
        <taxon>Nematoda</taxon>
        <taxon>Chromadorea</taxon>
        <taxon>Rhabditida</taxon>
        <taxon>Rhabditina</taxon>
        <taxon>Diplogasteromorpha</taxon>
        <taxon>Diplogasteroidea</taxon>
        <taxon>Neodiplogasteridae</taxon>
        <taxon>Pristionchus</taxon>
    </lineage>
</organism>
<feature type="chain" id="PRO_5042826569" evidence="1">
    <location>
        <begin position="18"/>
        <end position="103"/>
    </location>
</feature>
<accession>A0AAN5DGQ6</accession>
<proteinExistence type="predicted"/>
<protein>
    <submittedName>
        <fullName evidence="2">Uncharacterized protein</fullName>
    </submittedName>
</protein>
<feature type="signal peptide" evidence="1">
    <location>
        <begin position="1"/>
        <end position="17"/>
    </location>
</feature>